<keyword evidence="1" id="KW-0690">Ribosome biogenesis</keyword>
<dbReference type="GO" id="GO:0042254">
    <property type="term" value="P:ribosome biogenesis"/>
    <property type="evidence" value="ECO:0007669"/>
    <property type="project" value="UniProtKB-KW"/>
</dbReference>
<dbReference type="InterPro" id="IPR036764">
    <property type="entry name" value="Peptidase_Prp_sf"/>
</dbReference>
<evidence type="ECO:0000313" key="8">
    <source>
        <dbReference type="Proteomes" id="UP000595224"/>
    </source>
</evidence>
<dbReference type="Gene3D" id="3.30.70.1490">
    <property type="entry name" value="Cysteine protease Prp"/>
    <property type="match status" value="1"/>
</dbReference>
<comment type="similarity">
    <text evidence="5">Belongs to the Prp family.</text>
</comment>
<evidence type="ECO:0000256" key="1">
    <source>
        <dbReference type="ARBA" id="ARBA00022517"/>
    </source>
</evidence>
<organism evidence="7 8">
    <name type="scientific">Treponema peruense</name>
    <dbReference type="NCBI Taxonomy" id="2787628"/>
    <lineage>
        <taxon>Bacteria</taxon>
        <taxon>Pseudomonadati</taxon>
        <taxon>Spirochaetota</taxon>
        <taxon>Spirochaetia</taxon>
        <taxon>Spirochaetales</taxon>
        <taxon>Treponemataceae</taxon>
        <taxon>Treponema</taxon>
    </lineage>
</organism>
<keyword evidence="8" id="KW-1185">Reference proteome</keyword>
<protein>
    <recommendedName>
        <fullName evidence="6">Ribosomal processing cysteine protease Prp</fullName>
    </recommendedName>
</protein>
<dbReference type="Pfam" id="PF04327">
    <property type="entry name" value="Peptidase_Prp"/>
    <property type="match status" value="1"/>
</dbReference>
<gene>
    <name evidence="7" type="ORF">IWA51_04480</name>
</gene>
<evidence type="ECO:0000256" key="6">
    <source>
        <dbReference type="ARBA" id="ARBA00044538"/>
    </source>
</evidence>
<evidence type="ECO:0000256" key="4">
    <source>
        <dbReference type="ARBA" id="ARBA00022807"/>
    </source>
</evidence>
<keyword evidence="3" id="KW-0378">Hydrolase</keyword>
<reference evidence="7 8" key="1">
    <citation type="submission" date="2020-11" db="EMBL/GenBank/DDBJ databases">
        <title>Treponema Peruensis nv. sp., first commensal Treponema isolated from human feces.</title>
        <authorList>
            <person name="Belkhou C."/>
            <person name="Raes J."/>
        </authorList>
    </citation>
    <scope>NUCLEOTIDE SEQUENCE [LARGE SCALE GENOMIC DNA]</scope>
    <source>
        <strain evidence="7 8">RCC2812</strain>
    </source>
</reference>
<sequence>MTEVLLVCRADGAFRSCRASGHALFASRGNDIVCAAETIILRTAIDFLEHSGGILVTKDTASRGKLLFCAEVSETVPLEQRFVALERLKSVADFIRIGIGSLSGEYPKNVRLLEKTED</sequence>
<evidence type="ECO:0000313" key="7">
    <source>
        <dbReference type="EMBL" id="QQA01868.1"/>
    </source>
</evidence>
<evidence type="ECO:0000256" key="3">
    <source>
        <dbReference type="ARBA" id="ARBA00022801"/>
    </source>
</evidence>
<keyword evidence="2 7" id="KW-0645">Protease</keyword>
<proteinExistence type="inferred from homology"/>
<dbReference type="KEGG" id="tper:IWA51_04480"/>
<dbReference type="SUPFAM" id="SSF118010">
    <property type="entry name" value="TM1457-like"/>
    <property type="match status" value="1"/>
</dbReference>
<evidence type="ECO:0000256" key="2">
    <source>
        <dbReference type="ARBA" id="ARBA00022670"/>
    </source>
</evidence>
<name>A0A7T3REW3_9SPIR</name>
<evidence type="ECO:0000256" key="5">
    <source>
        <dbReference type="ARBA" id="ARBA00044503"/>
    </source>
</evidence>
<dbReference type="CDD" id="cd16332">
    <property type="entry name" value="Prp-like"/>
    <property type="match status" value="1"/>
</dbReference>
<dbReference type="RefSeq" id="WP_198443393.1">
    <property type="nucleotide sequence ID" value="NZ_CP064936.1"/>
</dbReference>
<dbReference type="Proteomes" id="UP000595224">
    <property type="component" value="Chromosome"/>
</dbReference>
<keyword evidence="4" id="KW-0788">Thiol protease</keyword>
<dbReference type="GO" id="GO:0006508">
    <property type="term" value="P:proteolysis"/>
    <property type="evidence" value="ECO:0007669"/>
    <property type="project" value="UniProtKB-KW"/>
</dbReference>
<dbReference type="GO" id="GO:0008234">
    <property type="term" value="F:cysteine-type peptidase activity"/>
    <property type="evidence" value="ECO:0007669"/>
    <property type="project" value="UniProtKB-KW"/>
</dbReference>
<dbReference type="InterPro" id="IPR007422">
    <property type="entry name" value="Peptidase_Prp"/>
</dbReference>
<dbReference type="AlphaFoldDB" id="A0A7T3REW3"/>
<dbReference type="EMBL" id="CP064936">
    <property type="protein sequence ID" value="QQA01868.1"/>
    <property type="molecule type" value="Genomic_DNA"/>
</dbReference>
<accession>A0A7T3REW3</accession>